<dbReference type="GO" id="GO:0009085">
    <property type="term" value="P:lysine biosynthetic process"/>
    <property type="evidence" value="ECO:0007669"/>
    <property type="project" value="UniProtKB-KW"/>
</dbReference>
<evidence type="ECO:0000256" key="1">
    <source>
        <dbReference type="ARBA" id="ARBA00022605"/>
    </source>
</evidence>
<feature type="domain" description="Mannose-1-phosphate guanyltransferase C-terminal" evidence="6">
    <location>
        <begin position="78"/>
        <end position="162"/>
    </location>
</feature>
<evidence type="ECO:0000259" key="6">
    <source>
        <dbReference type="Pfam" id="PF25087"/>
    </source>
</evidence>
<organism evidence="7 8">
    <name type="scientific">Desulfitobacterium hafniense</name>
    <name type="common">Desulfitobacterium frappieri</name>
    <dbReference type="NCBI Taxonomy" id="49338"/>
    <lineage>
        <taxon>Bacteria</taxon>
        <taxon>Bacillati</taxon>
        <taxon>Bacillota</taxon>
        <taxon>Clostridia</taxon>
        <taxon>Eubacteriales</taxon>
        <taxon>Desulfitobacteriaceae</taxon>
        <taxon>Desulfitobacterium</taxon>
    </lineage>
</organism>
<keyword evidence="1" id="KW-0028">Amino-acid biosynthesis</keyword>
<dbReference type="GO" id="GO:0019877">
    <property type="term" value="P:diaminopimelate biosynthetic process"/>
    <property type="evidence" value="ECO:0007669"/>
    <property type="project" value="UniProtKB-KW"/>
</dbReference>
<evidence type="ECO:0000313" key="8">
    <source>
        <dbReference type="Proteomes" id="UP000054623"/>
    </source>
</evidence>
<keyword evidence="4" id="KW-0220">Diaminopimelate biosynthesis</keyword>
<dbReference type="InterPro" id="IPR011004">
    <property type="entry name" value="Trimer_LpxA-like_sf"/>
</dbReference>
<evidence type="ECO:0000256" key="5">
    <source>
        <dbReference type="ARBA" id="ARBA00023154"/>
    </source>
</evidence>
<dbReference type="Pfam" id="PF00132">
    <property type="entry name" value="Hexapep"/>
    <property type="match status" value="2"/>
</dbReference>
<sequence length="239" mass="25224">MISEKAIVETEDIGLNVIIMEFSIVRKGSKIGDNVIIHPNVVIESGVIIEDNVEVFPGTYIGKVPKGAGALARKPVFNEHVLIKKNCSIGPNAVIYYDVTIGEDTLIGDGASIREKCVIGSKCIISRYVTINYEATVGDRTKIMDLSHITGNSVIGNDVFISLHVGSANDNAIGKEGYDHERIMGPRINDGAVIGLGASLLPNITIGKDSIVGAGAVVTKDVLDGATVMGVPAKVIKSN</sequence>
<accession>A0A0W1JQB6</accession>
<evidence type="ECO:0000256" key="2">
    <source>
        <dbReference type="ARBA" id="ARBA00022679"/>
    </source>
</evidence>
<dbReference type="OrthoDB" id="9782926at2"/>
<dbReference type="Gene3D" id="2.160.10.10">
    <property type="entry name" value="Hexapeptide repeat proteins"/>
    <property type="match status" value="2"/>
</dbReference>
<dbReference type="InterPro" id="IPR018357">
    <property type="entry name" value="Hexapep_transf_CS"/>
</dbReference>
<dbReference type="InterPro" id="IPR056729">
    <property type="entry name" value="GMPPB_C"/>
</dbReference>
<dbReference type="CDD" id="cd03358">
    <property type="entry name" value="LbH_WxcM_N_like"/>
    <property type="match status" value="1"/>
</dbReference>
<evidence type="ECO:0000256" key="4">
    <source>
        <dbReference type="ARBA" id="ARBA00022915"/>
    </source>
</evidence>
<name>A0A0W1JQB6_DESHA</name>
<dbReference type="Proteomes" id="UP000054623">
    <property type="component" value="Unassembled WGS sequence"/>
</dbReference>
<dbReference type="Pfam" id="PF25087">
    <property type="entry name" value="GMPPB_C"/>
    <property type="match status" value="1"/>
</dbReference>
<keyword evidence="2 7" id="KW-0808">Transferase</keyword>
<dbReference type="InterPro" id="IPR050179">
    <property type="entry name" value="Trans_hexapeptide_repeat"/>
</dbReference>
<keyword evidence="5" id="KW-0457">Lysine biosynthesis</keyword>
<dbReference type="GO" id="GO:0016740">
    <property type="term" value="F:transferase activity"/>
    <property type="evidence" value="ECO:0007669"/>
    <property type="project" value="UniProtKB-KW"/>
</dbReference>
<evidence type="ECO:0000313" key="7">
    <source>
        <dbReference type="EMBL" id="KTE93847.1"/>
    </source>
</evidence>
<gene>
    <name evidence="7" type="ORF">AT727_02510</name>
</gene>
<dbReference type="PANTHER" id="PTHR43300">
    <property type="entry name" value="ACETYLTRANSFERASE"/>
    <property type="match status" value="1"/>
</dbReference>
<dbReference type="EMBL" id="LOCK01000001">
    <property type="protein sequence ID" value="KTE93847.1"/>
    <property type="molecule type" value="Genomic_DNA"/>
</dbReference>
<dbReference type="SUPFAM" id="SSF51161">
    <property type="entry name" value="Trimeric LpxA-like enzymes"/>
    <property type="match status" value="1"/>
</dbReference>
<evidence type="ECO:0000256" key="3">
    <source>
        <dbReference type="ARBA" id="ARBA00022737"/>
    </source>
</evidence>
<reference evidence="7 8" key="1">
    <citation type="submission" date="2015-12" db="EMBL/GenBank/DDBJ databases">
        <title>Draft Genome Sequence of Desulfitobacterium hafniense Strain DH, a Sulfate-reducing Bacterium Isolated from Paddy Soils.</title>
        <authorList>
            <person name="Bao P."/>
            <person name="Zhang X."/>
            <person name="Li G."/>
        </authorList>
    </citation>
    <scope>NUCLEOTIDE SEQUENCE [LARGE SCALE GENOMIC DNA]</scope>
    <source>
        <strain evidence="7 8">DH</strain>
    </source>
</reference>
<dbReference type="InterPro" id="IPR001451">
    <property type="entry name" value="Hexapep"/>
</dbReference>
<protein>
    <submittedName>
        <fullName evidence="7">Transferase</fullName>
    </submittedName>
</protein>
<dbReference type="AlphaFoldDB" id="A0A0W1JQB6"/>
<dbReference type="PROSITE" id="PS00101">
    <property type="entry name" value="HEXAPEP_TRANSFERASES"/>
    <property type="match status" value="1"/>
</dbReference>
<keyword evidence="3" id="KW-0677">Repeat</keyword>
<proteinExistence type="predicted"/>
<dbReference type="PANTHER" id="PTHR43300:SF10">
    <property type="entry name" value="2,3,4,5-TETRAHYDROPYRIDINE-2,6-DICARBOXYLATE N-ACETYLTRANSFERASE"/>
    <property type="match status" value="1"/>
</dbReference>
<dbReference type="RefSeq" id="WP_058490629.1">
    <property type="nucleotide sequence ID" value="NZ_LOCK01000001.1"/>
</dbReference>
<comment type="caution">
    <text evidence="7">The sequence shown here is derived from an EMBL/GenBank/DDBJ whole genome shotgun (WGS) entry which is preliminary data.</text>
</comment>